<protein>
    <submittedName>
        <fullName evidence="7">TetR family transcriptional regulator</fullName>
    </submittedName>
</protein>
<dbReference type="EMBL" id="QPJC01000003">
    <property type="protein sequence ID" value="RCW45330.1"/>
    <property type="molecule type" value="Genomic_DNA"/>
</dbReference>
<keyword evidence="2 4" id="KW-0238">DNA-binding</keyword>
<sequence>MVQATGKDPAAQSAAGCAASQGGGRETARRAKTRERLMDAAYRIFSEQGINGASIETITDEAGFTRGAFYSNFASKTELFFALTERENRTRLERLRQRFDSVVEPLGRTRDKPSREFFEGVIADLLSTQPDTRQWCLMLGEFRLLAMRDPEVAPRFLESARTFRQQLAELLEATARSLGLRFVIDSVHLTRLLIDQYESAMQETILSGAADPENATRETIMHTLPTLLHSLTEVVDSSAEAGANSAEA</sequence>
<dbReference type="InterPro" id="IPR001647">
    <property type="entry name" value="HTH_TetR"/>
</dbReference>
<gene>
    <name evidence="7" type="ORF">DFQ14_103301</name>
</gene>
<dbReference type="SUPFAM" id="SSF46689">
    <property type="entry name" value="Homeodomain-like"/>
    <property type="match status" value="1"/>
</dbReference>
<keyword evidence="3" id="KW-0804">Transcription</keyword>
<evidence type="ECO:0000259" key="6">
    <source>
        <dbReference type="PROSITE" id="PS50977"/>
    </source>
</evidence>
<dbReference type="PANTHER" id="PTHR47506:SF6">
    <property type="entry name" value="HTH-TYPE TRANSCRIPTIONAL REPRESSOR NEMR"/>
    <property type="match status" value="1"/>
</dbReference>
<dbReference type="InterPro" id="IPR036271">
    <property type="entry name" value="Tet_transcr_reg_TetR-rel_C_sf"/>
</dbReference>
<accession>A0A368VTL6</accession>
<dbReference type="SUPFAM" id="SSF48498">
    <property type="entry name" value="Tetracyclin repressor-like, C-terminal domain"/>
    <property type="match status" value="1"/>
</dbReference>
<organism evidence="7 8">
    <name type="scientific">Halopolyspora algeriensis</name>
    <dbReference type="NCBI Taxonomy" id="1500506"/>
    <lineage>
        <taxon>Bacteria</taxon>
        <taxon>Bacillati</taxon>
        <taxon>Actinomycetota</taxon>
        <taxon>Actinomycetes</taxon>
        <taxon>Actinomycetes incertae sedis</taxon>
        <taxon>Halopolyspora</taxon>
    </lineage>
</organism>
<dbReference type="RefSeq" id="WP_114452430.1">
    <property type="nucleotide sequence ID" value="NZ_QPJC01000003.1"/>
</dbReference>
<evidence type="ECO:0000256" key="5">
    <source>
        <dbReference type="SAM" id="MobiDB-lite"/>
    </source>
</evidence>
<feature type="DNA-binding region" description="H-T-H motif" evidence="4">
    <location>
        <begin position="54"/>
        <end position="73"/>
    </location>
</feature>
<evidence type="ECO:0000256" key="2">
    <source>
        <dbReference type="ARBA" id="ARBA00023125"/>
    </source>
</evidence>
<evidence type="ECO:0000313" key="8">
    <source>
        <dbReference type="Proteomes" id="UP000253495"/>
    </source>
</evidence>
<dbReference type="OrthoDB" id="7252896at2"/>
<proteinExistence type="predicted"/>
<dbReference type="Gene3D" id="1.10.357.10">
    <property type="entry name" value="Tetracycline Repressor, domain 2"/>
    <property type="match status" value="1"/>
</dbReference>
<feature type="region of interest" description="Disordered" evidence="5">
    <location>
        <begin position="1"/>
        <end position="30"/>
    </location>
</feature>
<evidence type="ECO:0000256" key="3">
    <source>
        <dbReference type="ARBA" id="ARBA00023163"/>
    </source>
</evidence>
<evidence type="ECO:0000313" key="7">
    <source>
        <dbReference type="EMBL" id="RCW45330.1"/>
    </source>
</evidence>
<dbReference type="InterPro" id="IPR009057">
    <property type="entry name" value="Homeodomain-like_sf"/>
</dbReference>
<reference evidence="7 8" key="1">
    <citation type="submission" date="2018-07" db="EMBL/GenBank/DDBJ databases">
        <title>Genomic Encyclopedia of Type Strains, Phase III (KMG-III): the genomes of soil and plant-associated and newly described type strains.</title>
        <authorList>
            <person name="Whitman W."/>
        </authorList>
    </citation>
    <scope>NUCLEOTIDE SEQUENCE [LARGE SCALE GENOMIC DNA]</scope>
    <source>
        <strain evidence="7 8">CECT 8575</strain>
    </source>
</reference>
<dbReference type="PROSITE" id="PS50977">
    <property type="entry name" value="HTH_TETR_2"/>
    <property type="match status" value="1"/>
</dbReference>
<dbReference type="PRINTS" id="PR00455">
    <property type="entry name" value="HTHTETR"/>
</dbReference>
<dbReference type="PANTHER" id="PTHR47506">
    <property type="entry name" value="TRANSCRIPTIONAL REGULATORY PROTEIN"/>
    <property type="match status" value="1"/>
</dbReference>
<feature type="domain" description="HTH tetR-type" evidence="6">
    <location>
        <begin position="31"/>
        <end position="91"/>
    </location>
</feature>
<dbReference type="AlphaFoldDB" id="A0A368VTL6"/>
<name>A0A368VTL6_9ACTN</name>
<keyword evidence="1" id="KW-0805">Transcription regulation</keyword>
<comment type="caution">
    <text evidence="7">The sequence shown here is derived from an EMBL/GenBank/DDBJ whole genome shotgun (WGS) entry which is preliminary data.</text>
</comment>
<evidence type="ECO:0000256" key="1">
    <source>
        <dbReference type="ARBA" id="ARBA00023015"/>
    </source>
</evidence>
<feature type="compositionally biased region" description="Low complexity" evidence="5">
    <location>
        <begin position="10"/>
        <end position="20"/>
    </location>
</feature>
<evidence type="ECO:0000256" key="4">
    <source>
        <dbReference type="PROSITE-ProRule" id="PRU00335"/>
    </source>
</evidence>
<dbReference type="Proteomes" id="UP000253495">
    <property type="component" value="Unassembled WGS sequence"/>
</dbReference>
<keyword evidence="8" id="KW-1185">Reference proteome</keyword>
<dbReference type="Pfam" id="PF00440">
    <property type="entry name" value="TetR_N"/>
    <property type="match status" value="1"/>
</dbReference>
<dbReference type="GO" id="GO:0003677">
    <property type="term" value="F:DNA binding"/>
    <property type="evidence" value="ECO:0007669"/>
    <property type="project" value="UniProtKB-UniRule"/>
</dbReference>